<evidence type="ECO:0000313" key="1">
    <source>
        <dbReference type="EMBL" id="KAL3522698.1"/>
    </source>
</evidence>
<evidence type="ECO:0000313" key="2">
    <source>
        <dbReference type="Proteomes" id="UP001630127"/>
    </source>
</evidence>
<gene>
    <name evidence="1" type="ORF">ACH5RR_015532</name>
</gene>
<proteinExistence type="predicted"/>
<name>A0ABD2ZUM9_9GENT</name>
<reference evidence="1 2" key="1">
    <citation type="submission" date="2024-11" db="EMBL/GenBank/DDBJ databases">
        <title>A near-complete genome assembly of Cinchona calisaya.</title>
        <authorList>
            <person name="Lian D.C."/>
            <person name="Zhao X.W."/>
            <person name="Wei L."/>
        </authorList>
    </citation>
    <scope>NUCLEOTIDE SEQUENCE [LARGE SCALE GENOMIC DNA]</scope>
    <source>
        <tissue evidence="1">Nenye</tissue>
    </source>
</reference>
<sequence>MDNPDIMQNSSRTCWTDAIESKVDKDATKPNHNKFVELLPQYHSKEVGQPFDLLKVDLHQNPNSSKKQQVWVPKVTNNCLAFQAGSLCLSVAEKSSISVYSVIQEATAP</sequence>
<comment type="caution">
    <text evidence="1">The sequence shown here is derived from an EMBL/GenBank/DDBJ whole genome shotgun (WGS) entry which is preliminary data.</text>
</comment>
<dbReference type="Proteomes" id="UP001630127">
    <property type="component" value="Unassembled WGS sequence"/>
</dbReference>
<keyword evidence="2" id="KW-1185">Reference proteome</keyword>
<dbReference type="AlphaFoldDB" id="A0ABD2ZUM9"/>
<dbReference type="EMBL" id="JBJUIK010000007">
    <property type="protein sequence ID" value="KAL3522698.1"/>
    <property type="molecule type" value="Genomic_DNA"/>
</dbReference>
<protein>
    <submittedName>
        <fullName evidence="1">Uncharacterized protein</fullName>
    </submittedName>
</protein>
<organism evidence="1 2">
    <name type="scientific">Cinchona calisaya</name>
    <dbReference type="NCBI Taxonomy" id="153742"/>
    <lineage>
        <taxon>Eukaryota</taxon>
        <taxon>Viridiplantae</taxon>
        <taxon>Streptophyta</taxon>
        <taxon>Embryophyta</taxon>
        <taxon>Tracheophyta</taxon>
        <taxon>Spermatophyta</taxon>
        <taxon>Magnoliopsida</taxon>
        <taxon>eudicotyledons</taxon>
        <taxon>Gunneridae</taxon>
        <taxon>Pentapetalae</taxon>
        <taxon>asterids</taxon>
        <taxon>lamiids</taxon>
        <taxon>Gentianales</taxon>
        <taxon>Rubiaceae</taxon>
        <taxon>Cinchonoideae</taxon>
        <taxon>Cinchoneae</taxon>
        <taxon>Cinchona</taxon>
    </lineage>
</organism>
<accession>A0ABD2ZUM9</accession>